<evidence type="ECO:0000313" key="9">
    <source>
        <dbReference type="Proteomes" id="UP000746535"/>
    </source>
</evidence>
<dbReference type="Proteomes" id="UP000746535">
    <property type="component" value="Unassembled WGS sequence"/>
</dbReference>
<reference evidence="8 9" key="1">
    <citation type="submission" date="2020-03" db="EMBL/GenBank/DDBJ databases">
        <authorList>
            <person name="Wang L."/>
            <person name="He N."/>
            <person name="Li Y."/>
            <person name="Fang Y."/>
            <person name="Zhang F."/>
        </authorList>
    </citation>
    <scope>NUCLEOTIDE SEQUENCE [LARGE SCALE GENOMIC DNA]</scope>
    <source>
        <strain evidence="9">hsmgli-8</strain>
    </source>
</reference>
<evidence type="ECO:0000256" key="3">
    <source>
        <dbReference type="ARBA" id="ARBA00022692"/>
    </source>
</evidence>
<sequence length="71" mass="7567">MDSLLSGLISLAILVADIWAVVSVWRSEKSSGTKLGWTLLIFILPVVGLIIWGIMGPRAIVPPTSPTHSKG</sequence>
<accession>A0ABX0YGJ6</accession>
<keyword evidence="3 6" id="KW-0812">Transmembrane</keyword>
<dbReference type="RefSeq" id="WP_168085136.1">
    <property type="nucleotide sequence ID" value="NZ_JAAVJI010000011.1"/>
</dbReference>
<gene>
    <name evidence="8" type="ORF">HBH25_17000</name>
</gene>
<comment type="caution">
    <text evidence="8">The sequence shown here is derived from an EMBL/GenBank/DDBJ whole genome shotgun (WGS) entry which is preliminary data.</text>
</comment>
<keyword evidence="5 6" id="KW-0472">Membrane</keyword>
<evidence type="ECO:0000256" key="2">
    <source>
        <dbReference type="ARBA" id="ARBA00022475"/>
    </source>
</evidence>
<evidence type="ECO:0000313" key="8">
    <source>
        <dbReference type="EMBL" id="NJP02549.1"/>
    </source>
</evidence>
<organism evidence="8 9">
    <name type="scientific">Pseudomonas quercus</name>
    <dbReference type="NCBI Taxonomy" id="2722792"/>
    <lineage>
        <taxon>Bacteria</taxon>
        <taxon>Pseudomonadati</taxon>
        <taxon>Pseudomonadota</taxon>
        <taxon>Gammaproteobacteria</taxon>
        <taxon>Pseudomonadales</taxon>
        <taxon>Pseudomonadaceae</taxon>
        <taxon>Pseudomonas</taxon>
    </lineage>
</organism>
<keyword evidence="9" id="KW-1185">Reference proteome</keyword>
<name>A0ABX0YGJ6_9PSED</name>
<dbReference type="Pfam" id="PF13396">
    <property type="entry name" value="PLDc_N"/>
    <property type="match status" value="1"/>
</dbReference>
<proteinExistence type="predicted"/>
<feature type="transmembrane region" description="Helical" evidence="6">
    <location>
        <begin position="36"/>
        <end position="55"/>
    </location>
</feature>
<evidence type="ECO:0000256" key="6">
    <source>
        <dbReference type="SAM" id="Phobius"/>
    </source>
</evidence>
<protein>
    <submittedName>
        <fullName evidence="8">PLDc_N domain-containing protein</fullName>
    </submittedName>
</protein>
<keyword evidence="4 6" id="KW-1133">Transmembrane helix</keyword>
<evidence type="ECO:0000259" key="7">
    <source>
        <dbReference type="Pfam" id="PF13396"/>
    </source>
</evidence>
<dbReference type="InterPro" id="IPR027379">
    <property type="entry name" value="CLS_N"/>
</dbReference>
<feature type="domain" description="Cardiolipin synthase N-terminal" evidence="7">
    <location>
        <begin position="15"/>
        <end position="56"/>
    </location>
</feature>
<keyword evidence="2" id="KW-1003">Cell membrane</keyword>
<dbReference type="EMBL" id="JAAVJI010000011">
    <property type="protein sequence ID" value="NJP02549.1"/>
    <property type="molecule type" value="Genomic_DNA"/>
</dbReference>
<evidence type="ECO:0000256" key="1">
    <source>
        <dbReference type="ARBA" id="ARBA00004651"/>
    </source>
</evidence>
<comment type="subcellular location">
    <subcellularLocation>
        <location evidence="1">Cell membrane</location>
        <topology evidence="1">Multi-pass membrane protein</topology>
    </subcellularLocation>
</comment>
<evidence type="ECO:0000256" key="5">
    <source>
        <dbReference type="ARBA" id="ARBA00023136"/>
    </source>
</evidence>
<evidence type="ECO:0000256" key="4">
    <source>
        <dbReference type="ARBA" id="ARBA00022989"/>
    </source>
</evidence>